<evidence type="ECO:0000256" key="8">
    <source>
        <dbReference type="SAM" id="Phobius"/>
    </source>
</evidence>
<feature type="transmembrane region" description="Helical" evidence="8">
    <location>
        <begin position="100"/>
        <end position="121"/>
    </location>
</feature>
<sequence length="145" mass="16346">MLTGAWIFYETAVFKKSRVRIEVYLKNTIHGFIALVALAASCFGYWAIYENKELIGKEHFTSYHGQVGIASLAMIFVNQLLGAAAHYLKISAARKAHRMFSFLILSCFCAALSLGLWSGWADHNLHWILRYSGTTLATVPILMWL</sequence>
<comment type="cofactor">
    <cofactor evidence="1">
        <name>heme b</name>
        <dbReference type="ChEBI" id="CHEBI:60344"/>
    </cofactor>
</comment>
<keyword evidence="5" id="KW-0249">Electron transport</keyword>
<evidence type="ECO:0000256" key="2">
    <source>
        <dbReference type="ARBA" id="ARBA00004370"/>
    </source>
</evidence>
<keyword evidence="3" id="KW-0813">Transport</keyword>
<reference evidence="10" key="1">
    <citation type="journal article" date="2010" name="Science">
        <title>Plasticity of animal genome architecture unmasked by rapid evolution of a pelagic tunicate.</title>
        <authorList>
            <person name="Denoeud F."/>
            <person name="Henriet S."/>
            <person name="Mungpakdee S."/>
            <person name="Aury J.M."/>
            <person name="Da Silva C."/>
            <person name="Brinkmann H."/>
            <person name="Mikhaleva J."/>
            <person name="Olsen L.C."/>
            <person name="Jubin C."/>
            <person name="Canestro C."/>
            <person name="Bouquet J.M."/>
            <person name="Danks G."/>
            <person name="Poulain J."/>
            <person name="Campsteijn C."/>
            <person name="Adamski M."/>
            <person name="Cross I."/>
            <person name="Yadetie F."/>
            <person name="Muffato M."/>
            <person name="Louis A."/>
            <person name="Butcher S."/>
            <person name="Tsagkogeorga G."/>
            <person name="Konrad A."/>
            <person name="Singh S."/>
            <person name="Jensen M.F."/>
            <person name="Cong E.H."/>
            <person name="Eikeseth-Otteraa H."/>
            <person name="Noel B."/>
            <person name="Anthouard V."/>
            <person name="Porcel B.M."/>
            <person name="Kachouri-Lafond R."/>
            <person name="Nishino A."/>
            <person name="Ugolini M."/>
            <person name="Chourrout P."/>
            <person name="Nishida H."/>
            <person name="Aasland R."/>
            <person name="Huzurbazar S."/>
            <person name="Westhof E."/>
            <person name="Delsuc F."/>
            <person name="Lehrach H."/>
            <person name="Reinhardt R."/>
            <person name="Weissenbach J."/>
            <person name="Roy S.W."/>
            <person name="Artiguenave F."/>
            <person name="Postlethwait J.H."/>
            <person name="Manak J.R."/>
            <person name="Thompson E.M."/>
            <person name="Jaillon O."/>
            <person name="Du Pasquier L."/>
            <person name="Boudinot P."/>
            <person name="Liberles D.A."/>
            <person name="Volff J.N."/>
            <person name="Philippe H."/>
            <person name="Lenhard B."/>
            <person name="Roest Crollius H."/>
            <person name="Wincker P."/>
            <person name="Chourrout D."/>
        </authorList>
    </citation>
    <scope>NUCLEOTIDE SEQUENCE [LARGE SCALE GENOMIC DNA]</scope>
</reference>
<evidence type="ECO:0000259" key="9">
    <source>
        <dbReference type="Pfam" id="PF03188"/>
    </source>
</evidence>
<evidence type="ECO:0000313" key="10">
    <source>
        <dbReference type="EMBL" id="CBY22745.1"/>
    </source>
</evidence>
<evidence type="ECO:0000256" key="5">
    <source>
        <dbReference type="ARBA" id="ARBA00022982"/>
    </source>
</evidence>
<gene>
    <name evidence="10" type="ORF">GSOID_T00013518001</name>
</gene>
<keyword evidence="6 8" id="KW-1133">Transmembrane helix</keyword>
<proteinExistence type="predicted"/>
<evidence type="ECO:0000256" key="7">
    <source>
        <dbReference type="ARBA" id="ARBA00023136"/>
    </source>
</evidence>
<evidence type="ECO:0000256" key="3">
    <source>
        <dbReference type="ARBA" id="ARBA00022448"/>
    </source>
</evidence>
<keyword evidence="7 8" id="KW-0472">Membrane</keyword>
<evidence type="ECO:0000256" key="4">
    <source>
        <dbReference type="ARBA" id="ARBA00022692"/>
    </source>
</evidence>
<comment type="subcellular location">
    <subcellularLocation>
        <location evidence="2">Membrane</location>
    </subcellularLocation>
</comment>
<evidence type="ECO:0000256" key="6">
    <source>
        <dbReference type="ARBA" id="ARBA00022989"/>
    </source>
</evidence>
<evidence type="ECO:0000313" key="11">
    <source>
        <dbReference type="Proteomes" id="UP000001307"/>
    </source>
</evidence>
<dbReference type="Proteomes" id="UP000001307">
    <property type="component" value="Unassembled WGS sequence"/>
</dbReference>
<dbReference type="Pfam" id="PF03188">
    <property type="entry name" value="Cytochrom_B561"/>
    <property type="match status" value="1"/>
</dbReference>
<keyword evidence="11" id="KW-1185">Reference proteome</keyword>
<feature type="transmembrane region" description="Helical" evidence="8">
    <location>
        <begin position="24"/>
        <end position="48"/>
    </location>
</feature>
<dbReference type="EMBL" id="FN653019">
    <property type="protein sequence ID" value="CBY22745.1"/>
    <property type="molecule type" value="Genomic_DNA"/>
</dbReference>
<protein>
    <recommendedName>
        <fullName evidence="9">Cytochrome b561 domain-containing protein</fullName>
    </recommendedName>
</protein>
<dbReference type="AlphaFoldDB" id="E4WYI1"/>
<dbReference type="GO" id="GO:0016020">
    <property type="term" value="C:membrane"/>
    <property type="evidence" value="ECO:0007669"/>
    <property type="project" value="UniProtKB-SubCell"/>
</dbReference>
<dbReference type="InParanoid" id="E4WYI1"/>
<dbReference type="InterPro" id="IPR006593">
    <property type="entry name" value="Cyt_b561/ferric_Rdtase_TM"/>
</dbReference>
<feature type="domain" description="Cytochrome b561" evidence="9">
    <location>
        <begin position="19"/>
        <end position="116"/>
    </location>
</feature>
<keyword evidence="4 8" id="KW-0812">Transmembrane</keyword>
<dbReference type="Gene3D" id="1.20.120.1770">
    <property type="match status" value="1"/>
</dbReference>
<name>E4WYI1_OIKDI</name>
<accession>E4WYI1</accession>
<evidence type="ECO:0000256" key="1">
    <source>
        <dbReference type="ARBA" id="ARBA00001970"/>
    </source>
</evidence>
<feature type="transmembrane region" description="Helical" evidence="8">
    <location>
        <begin position="68"/>
        <end position="88"/>
    </location>
</feature>
<organism evidence="10">
    <name type="scientific">Oikopleura dioica</name>
    <name type="common">Tunicate</name>
    <dbReference type="NCBI Taxonomy" id="34765"/>
    <lineage>
        <taxon>Eukaryota</taxon>
        <taxon>Metazoa</taxon>
        <taxon>Chordata</taxon>
        <taxon>Tunicata</taxon>
        <taxon>Appendicularia</taxon>
        <taxon>Copelata</taxon>
        <taxon>Oikopleuridae</taxon>
        <taxon>Oikopleura</taxon>
    </lineage>
</organism>
<dbReference type="OrthoDB" id="432881at2759"/>